<sequence length="111" mass="12289">MLGHGLLLLHQRHPLQQAHHPLPQARRHRRATQLHRRCRQAVKGCLGALDTATPSTSSGGKKRAPAQLRVYHLSNTTTKMVEILENLPGKKAKKKMVTLPQNGACPTLTPM</sequence>
<dbReference type="AlphaFoldDB" id="A0AAQ3KXZ2"/>
<gene>
    <name evidence="1" type="ORF">Cni_G25582</name>
</gene>
<protein>
    <submittedName>
        <fullName evidence="1">Uncharacterized protein</fullName>
    </submittedName>
</protein>
<keyword evidence="2" id="KW-1185">Reference proteome</keyword>
<proteinExistence type="predicted"/>
<evidence type="ECO:0000313" key="1">
    <source>
        <dbReference type="EMBL" id="WOL16794.1"/>
    </source>
</evidence>
<organism evidence="1 2">
    <name type="scientific">Canna indica</name>
    <name type="common">Indian-shot</name>
    <dbReference type="NCBI Taxonomy" id="4628"/>
    <lineage>
        <taxon>Eukaryota</taxon>
        <taxon>Viridiplantae</taxon>
        <taxon>Streptophyta</taxon>
        <taxon>Embryophyta</taxon>
        <taxon>Tracheophyta</taxon>
        <taxon>Spermatophyta</taxon>
        <taxon>Magnoliopsida</taxon>
        <taxon>Liliopsida</taxon>
        <taxon>Zingiberales</taxon>
        <taxon>Cannaceae</taxon>
        <taxon>Canna</taxon>
    </lineage>
</organism>
<accession>A0AAQ3KXZ2</accession>
<name>A0AAQ3KXZ2_9LILI</name>
<dbReference type="Proteomes" id="UP001327560">
    <property type="component" value="Chromosome 8"/>
</dbReference>
<reference evidence="1 2" key="1">
    <citation type="submission" date="2023-10" db="EMBL/GenBank/DDBJ databases">
        <title>Chromosome-scale genome assembly provides insights into flower coloration mechanisms of Canna indica.</title>
        <authorList>
            <person name="Li C."/>
        </authorList>
    </citation>
    <scope>NUCLEOTIDE SEQUENCE [LARGE SCALE GENOMIC DNA]</scope>
    <source>
        <tissue evidence="1">Flower</tissue>
    </source>
</reference>
<dbReference type="EMBL" id="CP136897">
    <property type="protein sequence ID" value="WOL16794.1"/>
    <property type="molecule type" value="Genomic_DNA"/>
</dbReference>
<evidence type="ECO:0000313" key="2">
    <source>
        <dbReference type="Proteomes" id="UP001327560"/>
    </source>
</evidence>